<dbReference type="EMBL" id="KZ824945">
    <property type="protein sequence ID" value="RAH72214.1"/>
    <property type="molecule type" value="Genomic_DNA"/>
</dbReference>
<organism evidence="1 2">
    <name type="scientific">Aspergillus aculeatinus CBS 121060</name>
    <dbReference type="NCBI Taxonomy" id="1448322"/>
    <lineage>
        <taxon>Eukaryota</taxon>
        <taxon>Fungi</taxon>
        <taxon>Dikarya</taxon>
        <taxon>Ascomycota</taxon>
        <taxon>Pezizomycotina</taxon>
        <taxon>Eurotiomycetes</taxon>
        <taxon>Eurotiomycetidae</taxon>
        <taxon>Eurotiales</taxon>
        <taxon>Aspergillaceae</taxon>
        <taxon>Aspergillus</taxon>
        <taxon>Aspergillus subgen. Circumdati</taxon>
    </lineage>
</organism>
<protein>
    <submittedName>
        <fullName evidence="1">Uncharacterized protein</fullName>
    </submittedName>
</protein>
<keyword evidence="2" id="KW-1185">Reference proteome</keyword>
<evidence type="ECO:0000313" key="2">
    <source>
        <dbReference type="Proteomes" id="UP000249661"/>
    </source>
</evidence>
<accession>A0ACD1HFC8</accession>
<sequence>MNRCRPGGGGCVVRAAYQRRNLSHDGMVYLSPLSFFSLPILVLSSLPIPAVRLSRRLGRCWSVTGCNLLLLLS</sequence>
<proteinExistence type="predicted"/>
<dbReference type="Proteomes" id="UP000249661">
    <property type="component" value="Unassembled WGS sequence"/>
</dbReference>
<evidence type="ECO:0000313" key="1">
    <source>
        <dbReference type="EMBL" id="RAH72214.1"/>
    </source>
</evidence>
<gene>
    <name evidence="1" type="ORF">BO66DRAFT_40441</name>
</gene>
<name>A0ACD1HFC8_9EURO</name>
<reference evidence="1" key="1">
    <citation type="submission" date="2018-02" db="EMBL/GenBank/DDBJ databases">
        <title>The genomes of Aspergillus section Nigri reveals drivers in fungal speciation.</title>
        <authorList>
            <consortium name="DOE Joint Genome Institute"/>
            <person name="Vesth T.C."/>
            <person name="Nybo J."/>
            <person name="Theobald S."/>
            <person name="Brandl J."/>
            <person name="Frisvad J.C."/>
            <person name="Nielsen K.F."/>
            <person name="Lyhne E.K."/>
            <person name="Kogle M.E."/>
            <person name="Kuo A."/>
            <person name="Riley R."/>
            <person name="Clum A."/>
            <person name="Nolan M."/>
            <person name="Lipzen A."/>
            <person name="Salamov A."/>
            <person name="Henrissat B."/>
            <person name="Wiebenga A."/>
            <person name="De vries R.P."/>
            <person name="Grigoriev I.V."/>
            <person name="Mortensen U.H."/>
            <person name="Andersen M.R."/>
            <person name="Baker S.E."/>
        </authorList>
    </citation>
    <scope>NUCLEOTIDE SEQUENCE</scope>
    <source>
        <strain evidence="1">CBS 121060</strain>
    </source>
</reference>